<name>A0A1V3XX02_MYCKA</name>
<dbReference type="AlphaFoldDB" id="A0A1V3XX02"/>
<dbReference type="EMBL" id="MVBN01000001">
    <property type="protein sequence ID" value="OOK83296.1"/>
    <property type="molecule type" value="Genomic_DNA"/>
</dbReference>
<gene>
    <name evidence="2" type="ORF">BZL29_0684</name>
</gene>
<comment type="caution">
    <text evidence="2">The sequence shown here is derived from an EMBL/GenBank/DDBJ whole genome shotgun (WGS) entry which is preliminary data.</text>
</comment>
<organism evidence="2 3">
    <name type="scientific">Mycobacterium kansasii</name>
    <dbReference type="NCBI Taxonomy" id="1768"/>
    <lineage>
        <taxon>Bacteria</taxon>
        <taxon>Bacillati</taxon>
        <taxon>Actinomycetota</taxon>
        <taxon>Actinomycetes</taxon>
        <taxon>Mycobacteriales</taxon>
        <taxon>Mycobacteriaceae</taxon>
        <taxon>Mycobacterium</taxon>
    </lineage>
</organism>
<keyword evidence="1" id="KW-1133">Transmembrane helix</keyword>
<keyword evidence="1" id="KW-0812">Transmembrane</keyword>
<proteinExistence type="predicted"/>
<evidence type="ECO:0000313" key="3">
    <source>
        <dbReference type="Proteomes" id="UP000188532"/>
    </source>
</evidence>
<evidence type="ECO:0000313" key="2">
    <source>
        <dbReference type="EMBL" id="OOK83296.1"/>
    </source>
</evidence>
<accession>A0A1V3XX02</accession>
<reference evidence="2 3" key="1">
    <citation type="submission" date="2017-02" db="EMBL/GenBank/DDBJ databases">
        <title>Complete genome sequences of Mycobacterium kansasii strains isolated from rhesus macaques.</title>
        <authorList>
            <person name="Panda A."/>
            <person name="Nagaraj S."/>
            <person name="Zhao X."/>
            <person name="Tettelin H."/>
            <person name="Detolla L.J."/>
        </authorList>
    </citation>
    <scope>NUCLEOTIDE SEQUENCE [LARGE SCALE GENOMIC DNA]</scope>
    <source>
        <strain evidence="2 3">11-3469</strain>
    </source>
</reference>
<sequence>MVSNFAWLSTLWLVPLAGSVLIILLPPDCADWPSGRG</sequence>
<protein>
    <submittedName>
        <fullName evidence="2">Putative membrane protein</fullName>
    </submittedName>
</protein>
<dbReference type="Proteomes" id="UP000188532">
    <property type="component" value="Unassembled WGS sequence"/>
</dbReference>
<evidence type="ECO:0000256" key="1">
    <source>
        <dbReference type="SAM" id="Phobius"/>
    </source>
</evidence>
<keyword evidence="1" id="KW-0472">Membrane</keyword>
<feature type="transmembrane region" description="Helical" evidence="1">
    <location>
        <begin position="6"/>
        <end position="26"/>
    </location>
</feature>